<dbReference type="GO" id="GO:0005737">
    <property type="term" value="C:cytoplasm"/>
    <property type="evidence" value="ECO:0007669"/>
    <property type="project" value="TreeGrafter"/>
</dbReference>
<dbReference type="HOGENOM" id="CLU_125172_2_0_1"/>
<organism evidence="4">
    <name type="scientific">Guillardia theta (strain CCMP2712)</name>
    <name type="common">Cryptophyte</name>
    <dbReference type="NCBI Taxonomy" id="905079"/>
    <lineage>
        <taxon>Eukaryota</taxon>
        <taxon>Cryptophyceae</taxon>
        <taxon>Pyrenomonadales</taxon>
        <taxon>Geminigeraceae</taxon>
        <taxon>Guillardia</taxon>
    </lineage>
</organism>
<gene>
    <name evidence="4" type="ORF">GUITHDRAFT_161770</name>
</gene>
<dbReference type="Pfam" id="PF01920">
    <property type="entry name" value="Prefoldin_2"/>
    <property type="match status" value="1"/>
</dbReference>
<dbReference type="AlphaFoldDB" id="L1JRS3"/>
<keyword evidence="6" id="KW-1185">Reference proteome</keyword>
<dbReference type="EMBL" id="JH992977">
    <property type="protein sequence ID" value="EKX51004.1"/>
    <property type="molecule type" value="Genomic_DNA"/>
</dbReference>
<dbReference type="STRING" id="905079.L1JRS3"/>
<evidence type="ECO:0000256" key="3">
    <source>
        <dbReference type="SAM" id="Coils"/>
    </source>
</evidence>
<dbReference type="GO" id="GO:0051082">
    <property type="term" value="F:unfolded protein binding"/>
    <property type="evidence" value="ECO:0007669"/>
    <property type="project" value="InterPro"/>
</dbReference>
<comment type="similarity">
    <text evidence="1">Belongs to the prefoldin subunit beta family.</text>
</comment>
<dbReference type="GO" id="GO:0006457">
    <property type="term" value="P:protein folding"/>
    <property type="evidence" value="ECO:0007669"/>
    <property type="project" value="InterPro"/>
</dbReference>
<proteinExistence type="inferred from homology"/>
<dbReference type="Proteomes" id="UP000011087">
    <property type="component" value="Unassembled WGS sequence"/>
</dbReference>
<evidence type="ECO:0008006" key="7">
    <source>
        <dbReference type="Google" id="ProtNLM"/>
    </source>
</evidence>
<dbReference type="RefSeq" id="XP_005837984.1">
    <property type="nucleotide sequence ID" value="XM_005837927.1"/>
</dbReference>
<dbReference type="PaxDb" id="55529-EKX51004"/>
<dbReference type="PANTHER" id="PTHR21431">
    <property type="entry name" value="PREFOLDIN SUBUNIT 6"/>
    <property type="match status" value="1"/>
</dbReference>
<dbReference type="GO" id="GO:0016272">
    <property type="term" value="C:prefoldin complex"/>
    <property type="evidence" value="ECO:0007669"/>
    <property type="project" value="InterPro"/>
</dbReference>
<reference evidence="5" key="3">
    <citation type="submission" date="2015-06" db="UniProtKB">
        <authorList>
            <consortium name="EnsemblProtists"/>
        </authorList>
    </citation>
    <scope>IDENTIFICATION</scope>
</reference>
<evidence type="ECO:0000313" key="4">
    <source>
        <dbReference type="EMBL" id="EKX51004.1"/>
    </source>
</evidence>
<dbReference type="FunFam" id="1.10.287.370:FF:000003">
    <property type="entry name" value="Prefoldin subunit 6"/>
    <property type="match status" value="1"/>
</dbReference>
<evidence type="ECO:0000256" key="1">
    <source>
        <dbReference type="ARBA" id="ARBA00008045"/>
    </source>
</evidence>
<evidence type="ECO:0000313" key="6">
    <source>
        <dbReference type="Proteomes" id="UP000011087"/>
    </source>
</evidence>
<dbReference type="GO" id="GO:0051131">
    <property type="term" value="P:chaperone-mediated protein complex assembly"/>
    <property type="evidence" value="ECO:0007669"/>
    <property type="project" value="TreeGrafter"/>
</dbReference>
<evidence type="ECO:0000256" key="2">
    <source>
        <dbReference type="ARBA" id="ARBA00023186"/>
    </source>
</evidence>
<dbReference type="InterPro" id="IPR009053">
    <property type="entry name" value="Prefoldin"/>
</dbReference>
<keyword evidence="2" id="KW-0143">Chaperone</keyword>
<reference evidence="4 6" key="1">
    <citation type="journal article" date="2012" name="Nature">
        <title>Algal genomes reveal evolutionary mosaicism and the fate of nucleomorphs.</title>
        <authorList>
            <consortium name="DOE Joint Genome Institute"/>
            <person name="Curtis B.A."/>
            <person name="Tanifuji G."/>
            <person name="Burki F."/>
            <person name="Gruber A."/>
            <person name="Irimia M."/>
            <person name="Maruyama S."/>
            <person name="Arias M.C."/>
            <person name="Ball S.G."/>
            <person name="Gile G.H."/>
            <person name="Hirakawa Y."/>
            <person name="Hopkins J.F."/>
            <person name="Kuo A."/>
            <person name="Rensing S.A."/>
            <person name="Schmutz J."/>
            <person name="Symeonidi A."/>
            <person name="Elias M."/>
            <person name="Eveleigh R.J."/>
            <person name="Herman E.K."/>
            <person name="Klute M.J."/>
            <person name="Nakayama T."/>
            <person name="Obornik M."/>
            <person name="Reyes-Prieto A."/>
            <person name="Armbrust E.V."/>
            <person name="Aves S.J."/>
            <person name="Beiko R.G."/>
            <person name="Coutinho P."/>
            <person name="Dacks J.B."/>
            <person name="Durnford D.G."/>
            <person name="Fast N.M."/>
            <person name="Green B.R."/>
            <person name="Grisdale C.J."/>
            <person name="Hempel F."/>
            <person name="Henrissat B."/>
            <person name="Hoppner M.P."/>
            <person name="Ishida K."/>
            <person name="Kim E."/>
            <person name="Koreny L."/>
            <person name="Kroth P.G."/>
            <person name="Liu Y."/>
            <person name="Malik S.B."/>
            <person name="Maier U.G."/>
            <person name="McRose D."/>
            <person name="Mock T."/>
            <person name="Neilson J.A."/>
            <person name="Onodera N.T."/>
            <person name="Poole A.M."/>
            <person name="Pritham E.J."/>
            <person name="Richards T.A."/>
            <person name="Rocap G."/>
            <person name="Roy S.W."/>
            <person name="Sarai C."/>
            <person name="Schaack S."/>
            <person name="Shirato S."/>
            <person name="Slamovits C.H."/>
            <person name="Spencer D.F."/>
            <person name="Suzuki S."/>
            <person name="Worden A.Z."/>
            <person name="Zauner S."/>
            <person name="Barry K."/>
            <person name="Bell C."/>
            <person name="Bharti A.K."/>
            <person name="Crow J.A."/>
            <person name="Grimwood J."/>
            <person name="Kramer R."/>
            <person name="Lindquist E."/>
            <person name="Lucas S."/>
            <person name="Salamov A."/>
            <person name="McFadden G.I."/>
            <person name="Lane C.E."/>
            <person name="Keeling P.J."/>
            <person name="Gray M.W."/>
            <person name="Grigoriev I.V."/>
            <person name="Archibald J.M."/>
        </authorList>
    </citation>
    <scope>NUCLEOTIDE SEQUENCE</scope>
    <source>
        <strain evidence="4 6">CCMP2712</strain>
    </source>
</reference>
<dbReference type="KEGG" id="gtt:GUITHDRAFT_161770"/>
<evidence type="ECO:0000313" key="5">
    <source>
        <dbReference type="EnsemblProtists" id="EKX51004"/>
    </source>
</evidence>
<feature type="coiled-coil region" evidence="3">
    <location>
        <begin position="116"/>
        <end position="150"/>
    </location>
</feature>
<dbReference type="CDD" id="cd23161">
    <property type="entry name" value="Prefoldin_6"/>
    <property type="match status" value="1"/>
</dbReference>
<dbReference type="SUPFAM" id="SSF46579">
    <property type="entry name" value="Prefoldin"/>
    <property type="match status" value="1"/>
</dbReference>
<keyword evidence="3" id="KW-0175">Coiled coil</keyword>
<dbReference type="OrthoDB" id="248120at2759"/>
<dbReference type="PANTHER" id="PTHR21431:SF0">
    <property type="entry name" value="PREFOLDIN SUBUNIT 6"/>
    <property type="match status" value="1"/>
</dbReference>
<dbReference type="OMA" id="VQTEFAQ"/>
<accession>L1JRS3</accession>
<sequence length="150" mass="17221">MMESAGSQGMRLGMRVMIEQGDEGNRSERREEMAVQQRLEVEAKAYQSLQQEHAKMGQTYSKLLAQQNENNMVLDELKLIDGGAVYKLVGPVLLSQDPEEAKSNVEKRLQYIGDEMKRTQNHVIDLEKKMEEKRNKLQQLQAQLKQGQSK</sequence>
<dbReference type="GeneID" id="17307652"/>
<dbReference type="EnsemblProtists" id="EKX51004">
    <property type="protein sequence ID" value="EKX51004"/>
    <property type="gene ID" value="GUITHDRAFT_161770"/>
</dbReference>
<dbReference type="Gene3D" id="1.10.287.370">
    <property type="match status" value="1"/>
</dbReference>
<name>L1JRS3_GUITC</name>
<dbReference type="eggNOG" id="KOG3478">
    <property type="taxonomic scope" value="Eukaryota"/>
</dbReference>
<dbReference type="InterPro" id="IPR002777">
    <property type="entry name" value="PFD_beta-like"/>
</dbReference>
<dbReference type="GO" id="GO:0051087">
    <property type="term" value="F:protein-folding chaperone binding"/>
    <property type="evidence" value="ECO:0007669"/>
    <property type="project" value="TreeGrafter"/>
</dbReference>
<protein>
    <recommendedName>
        <fullName evidence="7">Prefoldin subunit 6</fullName>
    </recommendedName>
</protein>
<reference evidence="6" key="2">
    <citation type="submission" date="2012-11" db="EMBL/GenBank/DDBJ databases">
        <authorList>
            <person name="Kuo A."/>
            <person name="Curtis B.A."/>
            <person name="Tanifuji G."/>
            <person name="Burki F."/>
            <person name="Gruber A."/>
            <person name="Irimia M."/>
            <person name="Maruyama S."/>
            <person name="Arias M.C."/>
            <person name="Ball S.G."/>
            <person name="Gile G.H."/>
            <person name="Hirakawa Y."/>
            <person name="Hopkins J.F."/>
            <person name="Rensing S.A."/>
            <person name="Schmutz J."/>
            <person name="Symeonidi A."/>
            <person name="Elias M."/>
            <person name="Eveleigh R.J."/>
            <person name="Herman E.K."/>
            <person name="Klute M.J."/>
            <person name="Nakayama T."/>
            <person name="Obornik M."/>
            <person name="Reyes-Prieto A."/>
            <person name="Armbrust E.V."/>
            <person name="Aves S.J."/>
            <person name="Beiko R.G."/>
            <person name="Coutinho P."/>
            <person name="Dacks J.B."/>
            <person name="Durnford D.G."/>
            <person name="Fast N.M."/>
            <person name="Green B.R."/>
            <person name="Grisdale C."/>
            <person name="Hempe F."/>
            <person name="Henrissat B."/>
            <person name="Hoppner M.P."/>
            <person name="Ishida K.-I."/>
            <person name="Kim E."/>
            <person name="Koreny L."/>
            <person name="Kroth P.G."/>
            <person name="Liu Y."/>
            <person name="Malik S.-B."/>
            <person name="Maier U.G."/>
            <person name="McRose D."/>
            <person name="Mock T."/>
            <person name="Neilson J.A."/>
            <person name="Onodera N.T."/>
            <person name="Poole A.M."/>
            <person name="Pritham E.J."/>
            <person name="Richards T.A."/>
            <person name="Rocap G."/>
            <person name="Roy S.W."/>
            <person name="Sarai C."/>
            <person name="Schaack S."/>
            <person name="Shirato S."/>
            <person name="Slamovits C.H."/>
            <person name="Spencer D.F."/>
            <person name="Suzuki S."/>
            <person name="Worden A.Z."/>
            <person name="Zauner S."/>
            <person name="Barry K."/>
            <person name="Bell C."/>
            <person name="Bharti A.K."/>
            <person name="Crow J.A."/>
            <person name="Grimwood J."/>
            <person name="Kramer R."/>
            <person name="Lindquist E."/>
            <person name="Lucas S."/>
            <person name="Salamov A."/>
            <person name="McFadden G.I."/>
            <person name="Lane C.E."/>
            <person name="Keeling P.J."/>
            <person name="Gray M.W."/>
            <person name="Grigoriev I.V."/>
            <person name="Archibald J.M."/>
        </authorList>
    </citation>
    <scope>NUCLEOTIDE SEQUENCE</scope>
    <source>
        <strain evidence="6">CCMP2712</strain>
    </source>
</reference>